<dbReference type="eggNOG" id="COG0515">
    <property type="taxonomic scope" value="Bacteria"/>
</dbReference>
<dbReference type="GO" id="GO:0004674">
    <property type="term" value="F:protein serine/threonine kinase activity"/>
    <property type="evidence" value="ECO:0007669"/>
    <property type="project" value="TreeGrafter"/>
</dbReference>
<evidence type="ECO:0000256" key="5">
    <source>
        <dbReference type="SAM" id="MobiDB-lite"/>
    </source>
</evidence>
<dbReference type="GO" id="GO:0005524">
    <property type="term" value="F:ATP binding"/>
    <property type="evidence" value="ECO:0007669"/>
    <property type="project" value="UniProtKB-KW"/>
</dbReference>
<feature type="transmembrane region" description="Helical" evidence="6">
    <location>
        <begin position="510"/>
        <end position="531"/>
    </location>
</feature>
<keyword evidence="6" id="KW-0472">Membrane</keyword>
<dbReference type="OrthoDB" id="9801841at2"/>
<dbReference type="InterPro" id="IPR008266">
    <property type="entry name" value="Tyr_kinase_AS"/>
</dbReference>
<dbReference type="InterPro" id="IPR011009">
    <property type="entry name" value="Kinase-like_dom_sf"/>
</dbReference>
<feature type="compositionally biased region" description="Polar residues" evidence="5">
    <location>
        <begin position="462"/>
        <end position="478"/>
    </location>
</feature>
<feature type="region of interest" description="Disordered" evidence="5">
    <location>
        <begin position="542"/>
        <end position="568"/>
    </location>
</feature>
<dbReference type="EMBL" id="AAYA01000024">
    <property type="protein sequence ID" value="EBA05747.1"/>
    <property type="molecule type" value="Genomic_DNA"/>
</dbReference>
<dbReference type="RefSeq" id="WP_005863855.1">
    <property type="nucleotide sequence ID" value="NZ_AAYA01000024.1"/>
</dbReference>
<reference evidence="8 9" key="1">
    <citation type="submission" date="2006-06" db="EMBL/GenBank/DDBJ databases">
        <authorList>
            <person name="Moran M.A."/>
            <person name="Ferriera S."/>
            <person name="Johnson J."/>
            <person name="Kravitz S."/>
            <person name="Beeson K."/>
            <person name="Sutton G."/>
            <person name="Rogers Y.-H."/>
            <person name="Friedman R."/>
            <person name="Frazier M."/>
            <person name="Venter J.C."/>
        </authorList>
    </citation>
    <scope>NUCLEOTIDE SEQUENCE [LARGE SCALE GENOMIC DNA]</scope>
    <source>
        <strain evidence="8 9">E-37</strain>
    </source>
</reference>
<sequence length="776" mass="82688">MNASGTNPPEDDDDDERTVFRPPTPPGQTRPPEDDDDEDERTQFAGPPGGGGAAAPWPPQPTAYPTQTPTEWPEQPYPNDPNAGQRTDPGHEQGPYTHSGYPTSMPPQNTAHPTQGPSPYATQGTGTGQGGYTQDPSYAPQTTSTGYPPAPTGANQAAAEAARATGKLPIGTLINNNYRIEEVLKSGGMGEVYRGIEIHTGDPVAIKAILQEKADDAEAGLLFKREARTLRRLTDETIVRYYNYVPDPELQRYFLVMEFIEGEPLKDYIANTGPLPVEQAKALLARLAGGLATAHDAEVIHRDLSPDNVMLESGRVETARLIDFGIAQSSVVKEATMAGRFAGKFKYVAPEQLGHYGGHISPATDIYGLALLIAAAAIGRPLDMGSSIVEAVQSRQSIPDLSHAPEELRPILSYMLEPDPKDRPSSMLEVRELVNDPTRIPERYLGGWVPAAPPPLHTTPPGNTSHGMTQAGTMTSGLQIPGATQNITLNTSLGPTPLPEPEVEKRGGGGLILILLAVFLAIVGGGGYFAWQQGLIGGESQLLGAGGDQPTPPEPQPQQAGIPDPLSDTREGFLAAFETGPCTYVTRVNQGPNAGTIEGFSATREQFSGLPTAYEERFGARPEVQPREITRQQCEVLNFAKALQGRGRNGVEMFLSADEVASQNPVTAQLTVPQGQAVWLILISPTGGIFNLSDRLSQPVGNQRNLSFALSLRSGQEPAPQLLLAVESDEPLAQAAVAKRGDQAANILPKILEEIASRNGAASAAVSYLKLNPAEE</sequence>
<dbReference type="AlphaFoldDB" id="A3KAP1"/>
<feature type="domain" description="Protein kinase" evidence="7">
    <location>
        <begin position="178"/>
        <end position="445"/>
    </location>
</feature>
<organism evidence="8 9">
    <name type="scientific">Sagittula stellata (strain ATCC 700073 / DSM 11524 / E-37)</name>
    <dbReference type="NCBI Taxonomy" id="388399"/>
    <lineage>
        <taxon>Bacteria</taxon>
        <taxon>Pseudomonadati</taxon>
        <taxon>Pseudomonadota</taxon>
        <taxon>Alphaproteobacteria</taxon>
        <taxon>Rhodobacterales</taxon>
        <taxon>Roseobacteraceae</taxon>
        <taxon>Sagittula</taxon>
    </lineage>
</organism>
<keyword evidence="1" id="KW-0808">Transferase</keyword>
<evidence type="ECO:0000313" key="8">
    <source>
        <dbReference type="EMBL" id="EBA05747.1"/>
    </source>
</evidence>
<feature type="compositionally biased region" description="Polar residues" evidence="5">
    <location>
        <begin position="100"/>
        <end position="121"/>
    </location>
</feature>
<dbReference type="CDD" id="cd14014">
    <property type="entry name" value="STKc_PknB_like"/>
    <property type="match status" value="1"/>
</dbReference>
<evidence type="ECO:0000256" key="6">
    <source>
        <dbReference type="SAM" id="Phobius"/>
    </source>
</evidence>
<dbReference type="SUPFAM" id="SSF56112">
    <property type="entry name" value="Protein kinase-like (PK-like)"/>
    <property type="match status" value="1"/>
</dbReference>
<dbReference type="InterPro" id="IPR000719">
    <property type="entry name" value="Prot_kinase_dom"/>
</dbReference>
<feature type="region of interest" description="Disordered" evidence="5">
    <location>
        <begin position="1"/>
        <end position="156"/>
    </location>
</feature>
<evidence type="ECO:0000256" key="1">
    <source>
        <dbReference type="ARBA" id="ARBA00022679"/>
    </source>
</evidence>
<dbReference type="PROSITE" id="PS00109">
    <property type="entry name" value="PROTEIN_KINASE_TYR"/>
    <property type="match status" value="1"/>
</dbReference>
<gene>
    <name evidence="8" type="ORF">SSE37_03010</name>
</gene>
<dbReference type="Gene3D" id="1.10.510.10">
    <property type="entry name" value="Transferase(Phosphotransferase) domain 1"/>
    <property type="match status" value="1"/>
</dbReference>
<feature type="compositionally biased region" description="Low complexity" evidence="5">
    <location>
        <begin position="63"/>
        <end position="74"/>
    </location>
</feature>
<dbReference type="Gene3D" id="3.30.200.20">
    <property type="entry name" value="Phosphorylase Kinase, domain 1"/>
    <property type="match status" value="1"/>
</dbReference>
<protein>
    <submittedName>
        <fullName evidence="8">Serine/threonine kinase</fullName>
    </submittedName>
</protein>
<evidence type="ECO:0000256" key="3">
    <source>
        <dbReference type="ARBA" id="ARBA00022777"/>
    </source>
</evidence>
<evidence type="ECO:0000313" key="9">
    <source>
        <dbReference type="Proteomes" id="UP000005713"/>
    </source>
</evidence>
<dbReference type="Proteomes" id="UP000005713">
    <property type="component" value="Unassembled WGS sequence"/>
</dbReference>
<dbReference type="Pfam" id="PF00069">
    <property type="entry name" value="Pkinase"/>
    <property type="match status" value="1"/>
</dbReference>
<keyword evidence="2" id="KW-0547">Nucleotide-binding</keyword>
<dbReference type="PANTHER" id="PTHR43289:SF34">
    <property type="entry name" value="SERINE_THREONINE-PROTEIN KINASE YBDM-RELATED"/>
    <property type="match status" value="1"/>
</dbReference>
<name>A3KAP1_SAGS3</name>
<accession>A3KAP1</accession>
<dbReference type="PANTHER" id="PTHR43289">
    <property type="entry name" value="MITOGEN-ACTIVATED PROTEIN KINASE KINASE KINASE 20-RELATED"/>
    <property type="match status" value="1"/>
</dbReference>
<proteinExistence type="predicted"/>
<comment type="caution">
    <text evidence="8">The sequence shown here is derived from an EMBL/GenBank/DDBJ whole genome shotgun (WGS) entry which is preliminary data.</text>
</comment>
<evidence type="ECO:0000259" key="7">
    <source>
        <dbReference type="PROSITE" id="PS50011"/>
    </source>
</evidence>
<evidence type="ECO:0000256" key="2">
    <source>
        <dbReference type="ARBA" id="ARBA00022741"/>
    </source>
</evidence>
<keyword evidence="6" id="KW-0812">Transmembrane</keyword>
<keyword evidence="3 8" id="KW-0418">Kinase</keyword>
<feature type="compositionally biased region" description="Polar residues" evidence="5">
    <location>
        <begin position="135"/>
        <end position="146"/>
    </location>
</feature>
<evidence type="ECO:0000256" key="4">
    <source>
        <dbReference type="ARBA" id="ARBA00022840"/>
    </source>
</evidence>
<keyword evidence="6" id="KW-1133">Transmembrane helix</keyword>
<dbReference type="PROSITE" id="PS50011">
    <property type="entry name" value="PROTEIN_KINASE_DOM"/>
    <property type="match status" value="1"/>
</dbReference>
<keyword evidence="4" id="KW-0067">ATP-binding</keyword>
<keyword evidence="9" id="KW-1185">Reference proteome</keyword>
<feature type="region of interest" description="Disordered" evidence="5">
    <location>
        <begin position="451"/>
        <end position="478"/>
    </location>
</feature>